<sequence length="198" mass="23154">MIYKKLILLLTIGLTFFACQKRNNEQDFVVPSDNEINKIIQAVLIQDSLDESTPIQWELKNPKIAERGDSEIPPPPPMPGTIYIDDLLSRKIDGKFFITPSDTFFIKVQSLIHLDFKIDSVLIKNNFMTEDAQQDKFEKTGKINYYRFTKPLFSKDKKKAYIQLDIICRRLCGAGLEYFLIKRNNKWIIADTRQRWIS</sequence>
<evidence type="ECO:0000256" key="1">
    <source>
        <dbReference type="SAM" id="SignalP"/>
    </source>
</evidence>
<feature type="chain" id="PRO_5046674482" description="Lipoprotein" evidence="1">
    <location>
        <begin position="21"/>
        <end position="198"/>
    </location>
</feature>
<evidence type="ECO:0008006" key="4">
    <source>
        <dbReference type="Google" id="ProtNLM"/>
    </source>
</evidence>
<protein>
    <recommendedName>
        <fullName evidence="4">Lipoprotein</fullName>
    </recommendedName>
</protein>
<keyword evidence="3" id="KW-1185">Reference proteome</keyword>
<evidence type="ECO:0000313" key="2">
    <source>
        <dbReference type="EMBL" id="MFC5270131.1"/>
    </source>
</evidence>
<organism evidence="2 3">
    <name type="scientific">Adhaeribacter terreus</name>
    <dbReference type="NCBI Taxonomy" id="529703"/>
    <lineage>
        <taxon>Bacteria</taxon>
        <taxon>Pseudomonadati</taxon>
        <taxon>Bacteroidota</taxon>
        <taxon>Cytophagia</taxon>
        <taxon>Cytophagales</taxon>
        <taxon>Hymenobacteraceae</taxon>
        <taxon>Adhaeribacter</taxon>
    </lineage>
</organism>
<evidence type="ECO:0000313" key="3">
    <source>
        <dbReference type="Proteomes" id="UP001596161"/>
    </source>
</evidence>
<feature type="signal peptide" evidence="1">
    <location>
        <begin position="1"/>
        <end position="20"/>
    </location>
</feature>
<accession>A0ABW0E965</accession>
<dbReference type="Proteomes" id="UP001596161">
    <property type="component" value="Unassembled WGS sequence"/>
</dbReference>
<dbReference type="PROSITE" id="PS51257">
    <property type="entry name" value="PROKAR_LIPOPROTEIN"/>
    <property type="match status" value="1"/>
</dbReference>
<dbReference type="RefSeq" id="WP_378016504.1">
    <property type="nucleotide sequence ID" value="NZ_JBHSKT010000003.1"/>
</dbReference>
<keyword evidence="1" id="KW-0732">Signal</keyword>
<dbReference type="EMBL" id="JBHSKT010000003">
    <property type="protein sequence ID" value="MFC5270131.1"/>
    <property type="molecule type" value="Genomic_DNA"/>
</dbReference>
<proteinExistence type="predicted"/>
<reference evidence="3" key="1">
    <citation type="journal article" date="2019" name="Int. J. Syst. Evol. Microbiol.">
        <title>The Global Catalogue of Microorganisms (GCM) 10K type strain sequencing project: providing services to taxonomists for standard genome sequencing and annotation.</title>
        <authorList>
            <consortium name="The Broad Institute Genomics Platform"/>
            <consortium name="The Broad Institute Genome Sequencing Center for Infectious Disease"/>
            <person name="Wu L."/>
            <person name="Ma J."/>
        </authorList>
    </citation>
    <scope>NUCLEOTIDE SEQUENCE [LARGE SCALE GENOMIC DNA]</scope>
    <source>
        <strain evidence="3">KACC 12602</strain>
    </source>
</reference>
<comment type="caution">
    <text evidence="2">The sequence shown here is derived from an EMBL/GenBank/DDBJ whole genome shotgun (WGS) entry which is preliminary data.</text>
</comment>
<name>A0ABW0E965_9BACT</name>
<gene>
    <name evidence="2" type="ORF">ACFPIB_05890</name>
</gene>